<comment type="caution">
    <text evidence="6">The sequence shown here is derived from an EMBL/GenBank/DDBJ whole genome shotgun (WGS) entry which is preliminary data.</text>
</comment>
<proteinExistence type="predicted"/>
<evidence type="ECO:0000256" key="1">
    <source>
        <dbReference type="ARBA" id="ARBA00022448"/>
    </source>
</evidence>
<feature type="region of interest" description="Disordered" evidence="4">
    <location>
        <begin position="250"/>
        <end position="269"/>
    </location>
</feature>
<organism evidence="6 7">
    <name type="scientific">Tautonia sociabilis</name>
    <dbReference type="NCBI Taxonomy" id="2080755"/>
    <lineage>
        <taxon>Bacteria</taxon>
        <taxon>Pseudomonadati</taxon>
        <taxon>Planctomycetota</taxon>
        <taxon>Planctomycetia</taxon>
        <taxon>Isosphaerales</taxon>
        <taxon>Isosphaeraceae</taxon>
        <taxon>Tautonia</taxon>
    </lineage>
</organism>
<gene>
    <name evidence="6" type="ORF">TsocGM_03650</name>
</gene>
<dbReference type="SUPFAM" id="SSF52540">
    <property type="entry name" value="P-loop containing nucleoside triphosphate hydrolases"/>
    <property type="match status" value="1"/>
</dbReference>
<sequence length="291" mass="32492">MSTAPRPPLGSAASAVPDSPASPAPEPRAIVELDRIGMEFRHHQVLRDVTIRVPKRQTLCVIGESGCGKTVLLKLMIGLLRPTRGSVRFDGHDLNRLDSFELNQVRLRFGFLFQMAALFDSLSIYDNVAFGLREHALFDEARIRRIVHDRLREVGLPPGIEAKKPAELSGGQRKRVGLARALALDPEVMLYDEPTTGLDPIMSDVINELILQTQRTKHTTGIVVTHDMKTVRKVADRVVMLYPLPRLRPDEPQILYDGPPDGLEDHPDPRVRQFVRGEAGERLSELTQGRG</sequence>
<keyword evidence="1" id="KW-0813">Transport</keyword>
<keyword evidence="3 6" id="KW-0067">ATP-binding</keyword>
<dbReference type="SMART" id="SM00382">
    <property type="entry name" value="AAA"/>
    <property type="match status" value="1"/>
</dbReference>
<dbReference type="Gene3D" id="3.40.50.300">
    <property type="entry name" value="P-loop containing nucleotide triphosphate hydrolases"/>
    <property type="match status" value="1"/>
</dbReference>
<dbReference type="InterPro" id="IPR017871">
    <property type="entry name" value="ABC_transporter-like_CS"/>
</dbReference>
<dbReference type="InterPro" id="IPR003439">
    <property type="entry name" value="ABC_transporter-like_ATP-bd"/>
</dbReference>
<evidence type="ECO:0000313" key="6">
    <source>
        <dbReference type="EMBL" id="RUL89221.1"/>
    </source>
</evidence>
<accession>A0A432MP57</accession>
<dbReference type="OrthoDB" id="9772862at2"/>
<keyword evidence="2" id="KW-0547">Nucleotide-binding</keyword>
<evidence type="ECO:0000256" key="3">
    <source>
        <dbReference type="ARBA" id="ARBA00022840"/>
    </source>
</evidence>
<reference evidence="6 7" key="2">
    <citation type="submission" date="2019-01" db="EMBL/GenBank/DDBJ databases">
        <title>Tautonia sociabilis, a novel thermotolerant planctomycete of Isosphaeraceae family, isolated from a 4000 m deep subterranean habitat.</title>
        <authorList>
            <person name="Kovaleva O.L."/>
            <person name="Elcheninov A.G."/>
            <person name="Van Heerden E."/>
            <person name="Toshchakov S.V."/>
            <person name="Novikov A."/>
            <person name="Bonch-Osmolovskaya E.A."/>
            <person name="Kublanov I.V."/>
        </authorList>
    </citation>
    <scope>NUCLEOTIDE SEQUENCE [LARGE SCALE GENOMIC DNA]</scope>
    <source>
        <strain evidence="6 7">GM2012</strain>
    </source>
</reference>
<dbReference type="InterPro" id="IPR027417">
    <property type="entry name" value="P-loop_NTPase"/>
</dbReference>
<name>A0A432MP57_9BACT</name>
<dbReference type="GO" id="GO:0005524">
    <property type="term" value="F:ATP binding"/>
    <property type="evidence" value="ECO:0007669"/>
    <property type="project" value="UniProtKB-KW"/>
</dbReference>
<keyword evidence="7" id="KW-1185">Reference proteome</keyword>
<dbReference type="Proteomes" id="UP000280296">
    <property type="component" value="Unassembled WGS sequence"/>
</dbReference>
<evidence type="ECO:0000313" key="7">
    <source>
        <dbReference type="Proteomes" id="UP000280296"/>
    </source>
</evidence>
<evidence type="ECO:0000256" key="2">
    <source>
        <dbReference type="ARBA" id="ARBA00022741"/>
    </source>
</evidence>
<dbReference type="PANTHER" id="PTHR43023:SF6">
    <property type="entry name" value="INTERMEMBRANE PHOSPHOLIPID TRANSPORT SYSTEM ATP-BINDING PROTEIN MLAF"/>
    <property type="match status" value="1"/>
</dbReference>
<dbReference type="Pfam" id="PF00005">
    <property type="entry name" value="ABC_tran"/>
    <property type="match status" value="1"/>
</dbReference>
<evidence type="ECO:0000256" key="4">
    <source>
        <dbReference type="SAM" id="MobiDB-lite"/>
    </source>
</evidence>
<reference evidence="6 7" key="1">
    <citation type="submission" date="2018-12" db="EMBL/GenBank/DDBJ databases">
        <authorList>
            <person name="Toschakov S.V."/>
        </authorList>
    </citation>
    <scope>NUCLEOTIDE SEQUENCE [LARGE SCALE GENOMIC DNA]</scope>
    <source>
        <strain evidence="6 7">GM2012</strain>
    </source>
</reference>
<dbReference type="PROSITE" id="PS00211">
    <property type="entry name" value="ABC_TRANSPORTER_1"/>
    <property type="match status" value="1"/>
</dbReference>
<dbReference type="PANTHER" id="PTHR43023">
    <property type="entry name" value="PROTEIN TRIGALACTOSYLDIACYLGLYCEROL 3, CHLOROPLASTIC"/>
    <property type="match status" value="1"/>
</dbReference>
<protein>
    <submittedName>
        <fullName evidence="6">ATP-binding cassette domain-containing protein</fullName>
    </submittedName>
</protein>
<feature type="region of interest" description="Disordered" evidence="4">
    <location>
        <begin position="1"/>
        <end position="26"/>
    </location>
</feature>
<dbReference type="RefSeq" id="WP_126723956.1">
    <property type="nucleotide sequence ID" value="NZ_RYZH01000004.1"/>
</dbReference>
<dbReference type="InterPro" id="IPR003593">
    <property type="entry name" value="AAA+_ATPase"/>
</dbReference>
<dbReference type="EMBL" id="RYZH01000004">
    <property type="protein sequence ID" value="RUL89221.1"/>
    <property type="molecule type" value="Genomic_DNA"/>
</dbReference>
<dbReference type="PROSITE" id="PS50893">
    <property type="entry name" value="ABC_TRANSPORTER_2"/>
    <property type="match status" value="1"/>
</dbReference>
<dbReference type="AlphaFoldDB" id="A0A432MP57"/>
<feature type="domain" description="ABC transporter" evidence="5">
    <location>
        <begin position="31"/>
        <end position="268"/>
    </location>
</feature>
<evidence type="ECO:0000259" key="5">
    <source>
        <dbReference type="PROSITE" id="PS50893"/>
    </source>
</evidence>
<dbReference type="GO" id="GO:0016887">
    <property type="term" value="F:ATP hydrolysis activity"/>
    <property type="evidence" value="ECO:0007669"/>
    <property type="project" value="InterPro"/>
</dbReference>